<evidence type="ECO:0000256" key="3">
    <source>
        <dbReference type="ARBA" id="ARBA00022722"/>
    </source>
</evidence>
<dbReference type="GO" id="GO:0004540">
    <property type="term" value="F:RNA nuclease activity"/>
    <property type="evidence" value="ECO:0007669"/>
    <property type="project" value="InterPro"/>
</dbReference>
<evidence type="ECO:0000256" key="1">
    <source>
        <dbReference type="ARBA" id="ARBA00022553"/>
    </source>
</evidence>
<dbReference type="EMBL" id="FOVW01000001">
    <property type="protein sequence ID" value="SFN64013.1"/>
    <property type="molecule type" value="Genomic_DNA"/>
</dbReference>
<dbReference type="Proteomes" id="UP000199564">
    <property type="component" value="Unassembled WGS sequence"/>
</dbReference>
<dbReference type="Pfam" id="PF01934">
    <property type="entry name" value="HepT-like"/>
    <property type="match status" value="1"/>
</dbReference>
<evidence type="ECO:0000256" key="4">
    <source>
        <dbReference type="ARBA" id="ARBA00022741"/>
    </source>
</evidence>
<evidence type="ECO:0000313" key="6">
    <source>
        <dbReference type="EMBL" id="SFN64013.1"/>
    </source>
</evidence>
<dbReference type="GO" id="GO:0110001">
    <property type="term" value="C:toxin-antitoxin complex"/>
    <property type="evidence" value="ECO:0007669"/>
    <property type="project" value="InterPro"/>
</dbReference>
<proteinExistence type="predicted"/>
<dbReference type="GO" id="GO:0016787">
    <property type="term" value="F:hydrolase activity"/>
    <property type="evidence" value="ECO:0007669"/>
    <property type="project" value="UniProtKB-KW"/>
</dbReference>
<keyword evidence="7" id="KW-1185">Reference proteome</keyword>
<reference evidence="7" key="1">
    <citation type="submission" date="2016-10" db="EMBL/GenBank/DDBJ databases">
        <authorList>
            <person name="Varghese N."/>
            <person name="Submissions S."/>
        </authorList>
    </citation>
    <scope>NUCLEOTIDE SEQUENCE [LARGE SCALE GENOMIC DNA]</scope>
    <source>
        <strain evidence="7">DSM 15282</strain>
    </source>
</reference>
<dbReference type="AlphaFoldDB" id="A0A1I5ANI5"/>
<accession>A0A1I5ANI5</accession>
<dbReference type="STRING" id="226506.SAMN04488519_101224"/>
<dbReference type="GO" id="GO:0000166">
    <property type="term" value="F:nucleotide binding"/>
    <property type="evidence" value="ECO:0007669"/>
    <property type="project" value="UniProtKB-KW"/>
</dbReference>
<keyword evidence="5" id="KW-0378">Hydrolase</keyword>
<name>A0A1I5ANI5_9BACT</name>
<keyword evidence="4" id="KW-0547">Nucleotide-binding</keyword>
<evidence type="ECO:0000313" key="7">
    <source>
        <dbReference type="Proteomes" id="UP000199564"/>
    </source>
</evidence>
<dbReference type="InterPro" id="IPR008201">
    <property type="entry name" value="HepT-like"/>
</dbReference>
<sequence length="113" mass="13075">MDRKIKTYLFDILTCIEEVEQFFEGKVVTLESLLEDTKTIRAVERELEIIGEATKKLIKISPSIAISDTRKIISARNYIAHEYGAITYETIVKVINENFPVLKKEVKKLLEEK</sequence>
<keyword evidence="2" id="KW-1277">Toxin-antitoxin system</keyword>
<dbReference type="PANTHER" id="PTHR34139">
    <property type="entry name" value="UPF0331 PROTEIN MJ0127"/>
    <property type="match status" value="1"/>
</dbReference>
<protein>
    <submittedName>
        <fullName evidence="6">Uncharacterized conserved protein, contains HEPN domain</fullName>
    </submittedName>
</protein>
<evidence type="ECO:0000256" key="2">
    <source>
        <dbReference type="ARBA" id="ARBA00022649"/>
    </source>
</evidence>
<dbReference type="InterPro" id="IPR051813">
    <property type="entry name" value="HepT_RNase_toxin"/>
</dbReference>
<dbReference type="PANTHER" id="PTHR34139:SF1">
    <property type="entry name" value="RNASE MJ1380-RELATED"/>
    <property type="match status" value="1"/>
</dbReference>
<keyword evidence="3" id="KW-0540">Nuclease</keyword>
<evidence type="ECO:0000256" key="5">
    <source>
        <dbReference type="ARBA" id="ARBA00022801"/>
    </source>
</evidence>
<dbReference type="RefSeq" id="WP_091649109.1">
    <property type="nucleotide sequence ID" value="NZ_FOVW01000001.1"/>
</dbReference>
<gene>
    <name evidence="6" type="ORF">SAMN04488519_101224</name>
</gene>
<organism evidence="6 7">
    <name type="scientific">Algoriphagus ornithinivorans</name>
    <dbReference type="NCBI Taxonomy" id="226506"/>
    <lineage>
        <taxon>Bacteria</taxon>
        <taxon>Pseudomonadati</taxon>
        <taxon>Bacteroidota</taxon>
        <taxon>Cytophagia</taxon>
        <taxon>Cytophagales</taxon>
        <taxon>Cyclobacteriaceae</taxon>
        <taxon>Algoriphagus</taxon>
    </lineage>
</organism>
<keyword evidence="1" id="KW-0597">Phosphoprotein</keyword>